<dbReference type="OrthoDB" id="280358at2"/>
<protein>
    <recommendedName>
        <fullName evidence="3">Gp37 protein</fullName>
    </recommendedName>
</protein>
<proteinExistence type="predicted"/>
<dbReference type="EMBL" id="QEKH01000025">
    <property type="protein sequence ID" value="PVY38599.1"/>
    <property type="molecule type" value="Genomic_DNA"/>
</dbReference>
<accession>A0A2U1AQ93</accession>
<evidence type="ECO:0000313" key="2">
    <source>
        <dbReference type="Proteomes" id="UP000245959"/>
    </source>
</evidence>
<name>A0A2U1AQ93_9BACT</name>
<reference evidence="1 2" key="1">
    <citation type="submission" date="2018-04" db="EMBL/GenBank/DDBJ databases">
        <title>Genomic Encyclopedia of Type Strains, Phase IV (KMG-IV): sequencing the most valuable type-strain genomes for metagenomic binning, comparative biology and taxonomic classification.</title>
        <authorList>
            <person name="Goeker M."/>
        </authorList>
    </citation>
    <scope>NUCLEOTIDE SEQUENCE [LARGE SCALE GENOMIC DNA]</scope>
    <source>
        <strain evidence="1 2">DSM 14823</strain>
    </source>
</reference>
<dbReference type="GeneID" id="78296258"/>
<comment type="caution">
    <text evidence="1">The sequence shown here is derived from an EMBL/GenBank/DDBJ whole genome shotgun (WGS) entry which is preliminary data.</text>
</comment>
<sequence length="130" mass="14871">MSEVLKLAEAVTAELAEYNAELLFYPEFELRDLETMKVAVVPVATEYKTLSRASHEELLKVQIGFMKRGIEDELPELLHTVERIGLGFLNKKLAGAICIGVGYNPIYSPEHLRERRQFTSVMELTFKQIR</sequence>
<dbReference type="AlphaFoldDB" id="A0A2U1AQ93"/>
<gene>
    <name evidence="1" type="ORF">C8D82_12524</name>
</gene>
<keyword evidence="2" id="KW-1185">Reference proteome</keyword>
<evidence type="ECO:0000313" key="1">
    <source>
        <dbReference type="EMBL" id="PVY38599.1"/>
    </source>
</evidence>
<evidence type="ECO:0008006" key="3">
    <source>
        <dbReference type="Google" id="ProtNLM"/>
    </source>
</evidence>
<dbReference type="RefSeq" id="WP_116884971.1">
    <property type="nucleotide sequence ID" value="NZ_CABMMC010000001.1"/>
</dbReference>
<organism evidence="1 2">
    <name type="scientific">Victivallis vadensis</name>
    <dbReference type="NCBI Taxonomy" id="172901"/>
    <lineage>
        <taxon>Bacteria</taxon>
        <taxon>Pseudomonadati</taxon>
        <taxon>Lentisphaerota</taxon>
        <taxon>Lentisphaeria</taxon>
        <taxon>Victivallales</taxon>
        <taxon>Victivallaceae</taxon>
        <taxon>Victivallis</taxon>
    </lineage>
</organism>
<dbReference type="Proteomes" id="UP000245959">
    <property type="component" value="Unassembled WGS sequence"/>
</dbReference>